<evidence type="ECO:0000256" key="2">
    <source>
        <dbReference type="RuleBase" id="RU000363"/>
    </source>
</evidence>
<dbReference type="PANTHER" id="PTHR43313:SF1">
    <property type="entry name" value="3BETA-HYDROXYSTEROID DEHYDROGENASE DHS-16"/>
    <property type="match status" value="1"/>
</dbReference>
<dbReference type="InterPro" id="IPR036291">
    <property type="entry name" value="NAD(P)-bd_dom_sf"/>
</dbReference>
<feature type="chain" id="PRO_5040493820" evidence="3">
    <location>
        <begin position="16"/>
        <end position="353"/>
    </location>
</feature>
<dbReference type="SUPFAM" id="SSF51735">
    <property type="entry name" value="NAD(P)-binding Rossmann-fold domains"/>
    <property type="match status" value="1"/>
</dbReference>
<keyword evidence="5" id="KW-1185">Reference proteome</keyword>
<dbReference type="Gene3D" id="3.40.50.720">
    <property type="entry name" value="NAD(P)-binding Rossmann-like Domain"/>
    <property type="match status" value="1"/>
</dbReference>
<dbReference type="PANTHER" id="PTHR43313">
    <property type="entry name" value="SHORT-CHAIN DEHYDROGENASE/REDUCTASE FAMILY 9C"/>
    <property type="match status" value="1"/>
</dbReference>
<dbReference type="InterPro" id="IPR002347">
    <property type="entry name" value="SDR_fam"/>
</dbReference>
<evidence type="ECO:0000313" key="5">
    <source>
        <dbReference type="Proteomes" id="UP001151699"/>
    </source>
</evidence>
<feature type="signal peptide" evidence="3">
    <location>
        <begin position="1"/>
        <end position="15"/>
    </location>
</feature>
<evidence type="ECO:0000256" key="3">
    <source>
        <dbReference type="SAM" id="SignalP"/>
    </source>
</evidence>
<dbReference type="PROSITE" id="PS00061">
    <property type="entry name" value="ADH_SHORT"/>
    <property type="match status" value="1"/>
</dbReference>
<dbReference type="Proteomes" id="UP001151699">
    <property type="component" value="Chromosome B"/>
</dbReference>
<dbReference type="GO" id="GO:0016491">
    <property type="term" value="F:oxidoreductase activity"/>
    <property type="evidence" value="ECO:0007669"/>
    <property type="project" value="UniProtKB-KW"/>
</dbReference>
<dbReference type="PRINTS" id="PR00080">
    <property type="entry name" value="SDRFAMILY"/>
</dbReference>
<feature type="non-terminal residue" evidence="4">
    <location>
        <position position="1"/>
    </location>
</feature>
<evidence type="ECO:0000256" key="1">
    <source>
        <dbReference type="ARBA" id="ARBA00023002"/>
    </source>
</evidence>
<dbReference type="GO" id="GO:0008202">
    <property type="term" value="P:steroid metabolic process"/>
    <property type="evidence" value="ECO:0007669"/>
    <property type="project" value="TreeGrafter"/>
</dbReference>
<protein>
    <submittedName>
        <fullName evidence="4">17-beta-hydroxysteroid dehydrogenase type 6</fullName>
    </submittedName>
</protein>
<name>A0A9Q0S587_9DIPT</name>
<proteinExistence type="inferred from homology"/>
<gene>
    <name evidence="4" type="primary">HSD17B6</name>
    <name evidence="4" type="ORF">Bhyg_08880</name>
</gene>
<sequence length="353" mass="39152">LFFILFCCFIHFCTELDTIVKILAALQAYIASYCVSIWLIKLLFMCSCLKVKAENKCVLITGCDSGFGNEAAVRCNKYGFKVFATCINPNGEGAKHLMNAAADPKRMIIIELDVTKDKDIESAYETVKNSMSPSETLFGLVNNAGIATATEFEFGADLTECNKVIEVNLMGMIKVTRTFLPLIRRSKGRILNVESVAGLLPIPHAIFYGVSKIGAAGFSDNLRVSMYKFSVTVVSINPWLYRTAITNAKNLMIQYENNFKNSSEEVRKAYGVKFMQQGKLGISATNLATKSDAVPKKILTALTTYEPDPRYIVAPIIFQPVVAALLWMPRESAEVAFQIGSWVFGQDRVYPEN</sequence>
<evidence type="ECO:0000313" key="4">
    <source>
        <dbReference type="EMBL" id="KAJ6643915.1"/>
    </source>
</evidence>
<dbReference type="AlphaFoldDB" id="A0A9Q0S587"/>
<keyword evidence="3" id="KW-0732">Signal</keyword>
<comment type="caution">
    <text evidence="4">The sequence shown here is derived from an EMBL/GenBank/DDBJ whole genome shotgun (WGS) entry which is preliminary data.</text>
</comment>
<reference evidence="4" key="1">
    <citation type="submission" date="2022-07" db="EMBL/GenBank/DDBJ databases">
        <authorList>
            <person name="Trinca V."/>
            <person name="Uliana J.V.C."/>
            <person name="Torres T.T."/>
            <person name="Ward R.J."/>
            <person name="Monesi N."/>
        </authorList>
    </citation>
    <scope>NUCLEOTIDE SEQUENCE</scope>
    <source>
        <strain evidence="4">HSMRA1968</strain>
        <tissue evidence="4">Whole embryos</tissue>
    </source>
</reference>
<dbReference type="InterPro" id="IPR020904">
    <property type="entry name" value="Sc_DH/Rdtase_CS"/>
</dbReference>
<comment type="similarity">
    <text evidence="2">Belongs to the short-chain dehydrogenases/reductases (SDR) family.</text>
</comment>
<dbReference type="PRINTS" id="PR00081">
    <property type="entry name" value="GDHRDH"/>
</dbReference>
<dbReference type="Pfam" id="PF00106">
    <property type="entry name" value="adh_short"/>
    <property type="match status" value="1"/>
</dbReference>
<dbReference type="EMBL" id="WJQU01000002">
    <property type="protein sequence ID" value="KAJ6643915.1"/>
    <property type="molecule type" value="Genomic_DNA"/>
</dbReference>
<organism evidence="4 5">
    <name type="scientific">Pseudolycoriella hygida</name>
    <dbReference type="NCBI Taxonomy" id="35572"/>
    <lineage>
        <taxon>Eukaryota</taxon>
        <taxon>Metazoa</taxon>
        <taxon>Ecdysozoa</taxon>
        <taxon>Arthropoda</taxon>
        <taxon>Hexapoda</taxon>
        <taxon>Insecta</taxon>
        <taxon>Pterygota</taxon>
        <taxon>Neoptera</taxon>
        <taxon>Endopterygota</taxon>
        <taxon>Diptera</taxon>
        <taxon>Nematocera</taxon>
        <taxon>Sciaroidea</taxon>
        <taxon>Sciaridae</taxon>
        <taxon>Pseudolycoriella</taxon>
    </lineage>
</organism>
<keyword evidence="1" id="KW-0560">Oxidoreductase</keyword>
<accession>A0A9Q0S587</accession>
<dbReference type="OrthoDB" id="294295at2759"/>